<proteinExistence type="predicted"/>
<dbReference type="RefSeq" id="WP_034299492.1">
    <property type="nucleotide sequence ID" value="NZ_FNFK01000087.1"/>
</dbReference>
<dbReference type="OrthoDB" id="2164209at2"/>
<protein>
    <submittedName>
        <fullName evidence="1">Uncharacterized protein</fullName>
    </submittedName>
</protein>
<dbReference type="EMBL" id="FNFK01000087">
    <property type="protein sequence ID" value="SDK91695.1"/>
    <property type="molecule type" value="Genomic_DNA"/>
</dbReference>
<accession>A0A1G9FTM6</accession>
<dbReference type="Proteomes" id="UP000199433">
    <property type="component" value="Unassembled WGS sequence"/>
</dbReference>
<dbReference type="AlphaFoldDB" id="A0A1G9FTM6"/>
<organism evidence="1 2">
    <name type="scientific">Alkalibacterium thalassium</name>
    <dbReference type="NCBI Taxonomy" id="426701"/>
    <lineage>
        <taxon>Bacteria</taxon>
        <taxon>Bacillati</taxon>
        <taxon>Bacillota</taxon>
        <taxon>Bacilli</taxon>
        <taxon>Lactobacillales</taxon>
        <taxon>Carnobacteriaceae</taxon>
        <taxon>Alkalibacterium</taxon>
    </lineage>
</organism>
<evidence type="ECO:0000313" key="2">
    <source>
        <dbReference type="Proteomes" id="UP000199433"/>
    </source>
</evidence>
<sequence length="157" mass="18806">MYTIEFLLEKYRNKIIMVDHKKNPFDVLKDLVDIKEIDLNLLHPVQLELIEQNVNNTKRYGDTPIKLHFYEILKNIKSEAYYNEIENTQSMSHIPYFNEPTVFVIHEDYLGLQETNSNSLYRDCIISRGVTQKDIEEKNDYLFNYLSYISAWEEETI</sequence>
<reference evidence="2" key="1">
    <citation type="submission" date="2016-10" db="EMBL/GenBank/DDBJ databases">
        <authorList>
            <person name="Varghese N."/>
            <person name="Submissions S."/>
        </authorList>
    </citation>
    <scope>NUCLEOTIDE SEQUENCE [LARGE SCALE GENOMIC DNA]</scope>
    <source>
        <strain evidence="2">DSM 19181</strain>
    </source>
</reference>
<evidence type="ECO:0000313" key="1">
    <source>
        <dbReference type="EMBL" id="SDK91695.1"/>
    </source>
</evidence>
<gene>
    <name evidence="1" type="ORF">SAMN04488098_10872</name>
</gene>
<keyword evidence="2" id="KW-1185">Reference proteome</keyword>
<name>A0A1G9FTM6_9LACT</name>